<dbReference type="Pfam" id="PF08032">
    <property type="entry name" value="SpoU_sub_bind"/>
    <property type="match status" value="1"/>
</dbReference>
<dbReference type="Gene3D" id="3.40.1280.10">
    <property type="match status" value="1"/>
</dbReference>
<feature type="binding site" evidence="15">
    <location>
        <position position="274"/>
    </location>
    <ligand>
        <name>ATP</name>
        <dbReference type="ChEBI" id="CHEBI:30616"/>
    </ligand>
</feature>
<keyword evidence="8 15" id="KW-0479">Metal-binding</keyword>
<keyword evidence="13 15" id="KW-0030">Aminoacyl-tRNA synthetase</keyword>
<dbReference type="Pfam" id="PF01406">
    <property type="entry name" value="tRNA-synt_1e"/>
    <property type="match status" value="1"/>
</dbReference>
<dbReference type="InterPro" id="IPR004441">
    <property type="entry name" value="rRNA_MeTrfase_TrmH"/>
</dbReference>
<evidence type="ECO:0000256" key="3">
    <source>
        <dbReference type="ARBA" id="ARBA00011245"/>
    </source>
</evidence>
<dbReference type="HAMAP" id="MF_00041">
    <property type="entry name" value="Cys_tRNA_synth"/>
    <property type="match status" value="1"/>
</dbReference>
<dbReference type="Gene3D" id="3.30.1330.30">
    <property type="match status" value="1"/>
</dbReference>
<evidence type="ECO:0000256" key="5">
    <source>
        <dbReference type="ARBA" id="ARBA00022598"/>
    </source>
</evidence>
<evidence type="ECO:0000256" key="8">
    <source>
        <dbReference type="ARBA" id="ARBA00022723"/>
    </source>
</evidence>
<dbReference type="InterPro" id="IPR029064">
    <property type="entry name" value="Ribosomal_eL30-like_sf"/>
</dbReference>
<feature type="domain" description="RNA 2-O ribose methyltransferase substrate binding" evidence="18">
    <location>
        <begin position="562"/>
        <end position="638"/>
    </location>
</feature>
<comment type="cofactor">
    <cofactor evidence="15">
        <name>Zn(2+)</name>
        <dbReference type="ChEBI" id="CHEBI:29105"/>
    </cofactor>
    <text evidence="15">Binds 1 zinc ion per subunit.</text>
</comment>
<dbReference type="EC" id="6.1.1.16" evidence="15"/>
<dbReference type="Pfam" id="PF00588">
    <property type="entry name" value="SpoU_methylase"/>
    <property type="match status" value="1"/>
</dbReference>
<accession>A0ABQ6ITH5</accession>
<evidence type="ECO:0000256" key="6">
    <source>
        <dbReference type="ARBA" id="ARBA00022603"/>
    </source>
</evidence>
<name>A0ABQ6ITH5_9MICO</name>
<feature type="short sequence motif" description="'HIGH' region" evidence="15">
    <location>
        <begin position="31"/>
        <end position="41"/>
    </location>
</feature>
<evidence type="ECO:0000256" key="12">
    <source>
        <dbReference type="ARBA" id="ARBA00022917"/>
    </source>
</evidence>
<dbReference type="Pfam" id="PF23493">
    <property type="entry name" value="CysS_C"/>
    <property type="match status" value="1"/>
</dbReference>
<dbReference type="InterPro" id="IPR024909">
    <property type="entry name" value="Cys-tRNA/MSH_ligase"/>
</dbReference>
<dbReference type="InterPro" id="IPR001537">
    <property type="entry name" value="SpoU_MeTrfase"/>
</dbReference>
<feature type="region of interest" description="Disordered" evidence="16">
    <location>
        <begin position="464"/>
        <end position="563"/>
    </location>
</feature>
<dbReference type="SUPFAM" id="SSF52374">
    <property type="entry name" value="Nucleotidylyl transferase"/>
    <property type="match status" value="1"/>
</dbReference>
<dbReference type="Proteomes" id="UP001157126">
    <property type="component" value="Unassembled WGS sequence"/>
</dbReference>
<evidence type="ECO:0000313" key="20">
    <source>
        <dbReference type="Proteomes" id="UP001157126"/>
    </source>
</evidence>
<feature type="short sequence motif" description="'KMSKS' region" evidence="15">
    <location>
        <begin position="271"/>
        <end position="275"/>
    </location>
</feature>
<keyword evidence="10 15" id="KW-0862">Zinc</keyword>
<dbReference type="InterPro" id="IPR032678">
    <property type="entry name" value="tRNA-synt_1_cat_dom"/>
</dbReference>
<dbReference type="InterPro" id="IPR014729">
    <property type="entry name" value="Rossmann-like_a/b/a_fold"/>
</dbReference>
<feature type="compositionally biased region" description="Basic residues" evidence="16">
    <location>
        <begin position="527"/>
        <end position="536"/>
    </location>
</feature>
<dbReference type="SMART" id="SM00840">
    <property type="entry name" value="DALR_2"/>
    <property type="match status" value="1"/>
</dbReference>
<evidence type="ECO:0000256" key="7">
    <source>
        <dbReference type="ARBA" id="ARBA00022679"/>
    </source>
</evidence>
<evidence type="ECO:0000256" key="14">
    <source>
        <dbReference type="ARBA" id="ARBA00047398"/>
    </source>
</evidence>
<dbReference type="SUPFAM" id="SSF55315">
    <property type="entry name" value="L30e-like"/>
    <property type="match status" value="1"/>
</dbReference>
<dbReference type="InterPro" id="IPR013123">
    <property type="entry name" value="SpoU_subst-bd"/>
</dbReference>
<feature type="binding site" evidence="15">
    <location>
        <position position="215"/>
    </location>
    <ligand>
        <name>Zn(2+)</name>
        <dbReference type="ChEBI" id="CHEBI:29105"/>
    </ligand>
</feature>
<dbReference type="SUPFAM" id="SSF75217">
    <property type="entry name" value="alpha/beta knot"/>
    <property type="match status" value="1"/>
</dbReference>
<dbReference type="InterPro" id="IPR029028">
    <property type="entry name" value="Alpha/beta_knot_MTases"/>
</dbReference>
<evidence type="ECO:0000256" key="9">
    <source>
        <dbReference type="ARBA" id="ARBA00022741"/>
    </source>
</evidence>
<feature type="binding site" evidence="15">
    <location>
        <position position="244"/>
    </location>
    <ligand>
        <name>Zn(2+)</name>
        <dbReference type="ChEBI" id="CHEBI:29105"/>
    </ligand>
</feature>
<evidence type="ECO:0000256" key="13">
    <source>
        <dbReference type="ARBA" id="ARBA00023146"/>
    </source>
</evidence>
<dbReference type="NCBIfam" id="TIGR00186">
    <property type="entry name" value="rRNA_methyl_3"/>
    <property type="match status" value="1"/>
</dbReference>
<evidence type="ECO:0000256" key="15">
    <source>
        <dbReference type="HAMAP-Rule" id="MF_00041"/>
    </source>
</evidence>
<evidence type="ECO:0000259" key="18">
    <source>
        <dbReference type="SMART" id="SM00967"/>
    </source>
</evidence>
<dbReference type="PANTHER" id="PTHR10890:SF30">
    <property type="entry name" value="CYSTEINE--TRNA LIGASE"/>
    <property type="match status" value="1"/>
</dbReference>
<comment type="subcellular location">
    <subcellularLocation>
        <location evidence="15">Cytoplasm</location>
    </subcellularLocation>
</comment>
<keyword evidence="20" id="KW-1185">Reference proteome</keyword>
<comment type="similarity">
    <text evidence="1 15">Belongs to the class-I aminoacyl-tRNA synthetase family.</text>
</comment>
<keyword evidence="7" id="KW-0808">Transferase</keyword>
<dbReference type="CDD" id="cd00672">
    <property type="entry name" value="CysRS_core"/>
    <property type="match status" value="1"/>
</dbReference>
<dbReference type="Gene3D" id="1.20.120.1910">
    <property type="entry name" value="Cysteine-tRNA ligase, C-terminal anti-codon recognition domain"/>
    <property type="match status" value="1"/>
</dbReference>
<keyword evidence="9 15" id="KW-0547">Nucleotide-binding</keyword>
<dbReference type="Gene3D" id="3.40.50.620">
    <property type="entry name" value="HUPs"/>
    <property type="match status" value="1"/>
</dbReference>
<gene>
    <name evidence="15" type="primary">cysS</name>
    <name evidence="19" type="ORF">GCM10025883_30210</name>
</gene>
<comment type="similarity">
    <text evidence="2">Belongs to the class IV-like SAM-binding methyltransferase superfamily. RNA methyltransferase TrmH family.</text>
</comment>
<dbReference type="InterPro" id="IPR009080">
    <property type="entry name" value="tRNAsynth_Ia_anticodon-bd"/>
</dbReference>
<evidence type="ECO:0000256" key="2">
    <source>
        <dbReference type="ARBA" id="ARBA00007228"/>
    </source>
</evidence>
<feature type="domain" description="Cysteinyl-tRNA synthetase class Ia DALR" evidence="17">
    <location>
        <begin position="350"/>
        <end position="411"/>
    </location>
</feature>
<comment type="catalytic activity">
    <reaction evidence="14 15">
        <text>tRNA(Cys) + L-cysteine + ATP = L-cysteinyl-tRNA(Cys) + AMP + diphosphate</text>
        <dbReference type="Rhea" id="RHEA:17773"/>
        <dbReference type="Rhea" id="RHEA-COMP:9661"/>
        <dbReference type="Rhea" id="RHEA-COMP:9679"/>
        <dbReference type="ChEBI" id="CHEBI:30616"/>
        <dbReference type="ChEBI" id="CHEBI:33019"/>
        <dbReference type="ChEBI" id="CHEBI:35235"/>
        <dbReference type="ChEBI" id="CHEBI:78442"/>
        <dbReference type="ChEBI" id="CHEBI:78517"/>
        <dbReference type="ChEBI" id="CHEBI:456215"/>
        <dbReference type="EC" id="6.1.1.16"/>
    </reaction>
</comment>
<organism evidence="19 20">
    <name type="scientific">Mobilicoccus caccae</name>
    <dbReference type="NCBI Taxonomy" id="1859295"/>
    <lineage>
        <taxon>Bacteria</taxon>
        <taxon>Bacillati</taxon>
        <taxon>Actinomycetota</taxon>
        <taxon>Actinomycetes</taxon>
        <taxon>Micrococcales</taxon>
        <taxon>Dermatophilaceae</taxon>
        <taxon>Mobilicoccus</taxon>
    </lineage>
</organism>
<dbReference type="NCBIfam" id="TIGR00435">
    <property type="entry name" value="cysS"/>
    <property type="match status" value="1"/>
</dbReference>
<keyword evidence="6" id="KW-0489">Methyltransferase</keyword>
<feature type="binding site" evidence="15">
    <location>
        <position position="240"/>
    </location>
    <ligand>
        <name>Zn(2+)</name>
        <dbReference type="ChEBI" id="CHEBI:29105"/>
    </ligand>
</feature>
<evidence type="ECO:0000256" key="10">
    <source>
        <dbReference type="ARBA" id="ARBA00022833"/>
    </source>
</evidence>
<dbReference type="EMBL" id="BSUO01000001">
    <property type="protein sequence ID" value="GMA40976.1"/>
    <property type="molecule type" value="Genomic_DNA"/>
</dbReference>
<evidence type="ECO:0000256" key="16">
    <source>
        <dbReference type="SAM" id="MobiDB-lite"/>
    </source>
</evidence>
<dbReference type="PANTHER" id="PTHR10890">
    <property type="entry name" value="CYSTEINYL-TRNA SYNTHETASE"/>
    <property type="match status" value="1"/>
</dbReference>
<keyword evidence="4 15" id="KW-0963">Cytoplasm</keyword>
<dbReference type="InterPro" id="IPR015803">
    <property type="entry name" value="Cys-tRNA-ligase"/>
</dbReference>
<dbReference type="SUPFAM" id="SSF47323">
    <property type="entry name" value="Anticodon-binding domain of a subclass of class I aminoacyl-tRNA synthetases"/>
    <property type="match status" value="1"/>
</dbReference>
<dbReference type="InterPro" id="IPR029026">
    <property type="entry name" value="tRNA_m1G_MTases_N"/>
</dbReference>
<protein>
    <recommendedName>
        <fullName evidence="15">Cysteine--tRNA ligase</fullName>
        <ecNumber evidence="15">6.1.1.16</ecNumber>
    </recommendedName>
    <alternativeName>
        <fullName evidence="15">Cysteinyl-tRNA synthetase</fullName>
        <shortName evidence="15">CysRS</shortName>
    </alternativeName>
</protein>
<dbReference type="Pfam" id="PF09190">
    <property type="entry name" value="DALR_2"/>
    <property type="match status" value="1"/>
</dbReference>
<dbReference type="InterPro" id="IPR056411">
    <property type="entry name" value="CysS_C"/>
</dbReference>
<keyword evidence="11 15" id="KW-0067">ATP-binding</keyword>
<dbReference type="InterPro" id="IPR015273">
    <property type="entry name" value="Cys-tRNA-synt_Ia_DALR"/>
</dbReference>
<sequence length="804" mass="86702">MSLRLFDSAARELREFVPLEPGKVGMYICGLTTQGTPHIGHLRFAVAFDILRRWLEYGHGYDVTLVRNVTDIDDKILRKSAENDAPWWAWSYAHERETTEAMETLGIRPPTYEPRATGHITEMVELMRTLVEREHAYPAADDSGDVYFDVRSFPEYGSLTHQSIDDMEAAGDADPRGKRDPRDFALWKGHKEGEPETASWPTPYGRGRPGWHLECSAMARKYLGDTFDIHGGGVDLRFPHHENELAQSRAAGLGFARYWMHNAWLTAGGEKMSKSLGNGMTVAEITSQARPLAVRYYIGSSHYRSTLEYHPTSLAEAESAVARIEGFLERAGGSALADQERLPVADLPAGFTAAMDDDLNVSGALAVIHDTVRAGNSALDSGDTAGATLAARQVLAMTDVLGVDPFDTSWHAGGGERSGLEGALDKLVQDRLDARAAARKERDFATADAIRDALTDAGIVVEDTPRVLDGRSPADPTRTDMPGNSQRRGAIRKGASRKGANVGSGGNRRRGLEGRGPTPKAEDRVNHKAYKGKKAPTTRQGRPQSSGPARGARRGGPRSSEIVAGRNSVVEALRADIPATTLYVASRIDSDDRVREAIKTVSERGIPMLETPRGELDRLTDGAVHQGLALQVPPYEYADPADLVDPQTPGIPLVVALDGITDPRNLGAILRSLAAFGGHGVIIPERRSVGMTASAWKTSAGAAARIPVAQAPNLTRALEAYRKAGFFVVGLDMDGDVELPGLELATEPLVVVVGSEGKGLSRLVRETCDQIVSIPMAAEIESLNAGVATGVALYEVARRRAENG</sequence>
<evidence type="ECO:0000256" key="1">
    <source>
        <dbReference type="ARBA" id="ARBA00005594"/>
    </source>
</evidence>
<keyword evidence="5 15" id="KW-0436">Ligase</keyword>
<comment type="subunit">
    <text evidence="3 15">Monomer.</text>
</comment>
<dbReference type="CDD" id="cd18103">
    <property type="entry name" value="SpoU-like_RlmB"/>
    <property type="match status" value="1"/>
</dbReference>
<comment type="caution">
    <text evidence="19">The sequence shown here is derived from an EMBL/GenBank/DDBJ whole genome shotgun (WGS) entry which is preliminary data.</text>
</comment>
<evidence type="ECO:0000256" key="4">
    <source>
        <dbReference type="ARBA" id="ARBA00022490"/>
    </source>
</evidence>
<evidence type="ECO:0000259" key="17">
    <source>
        <dbReference type="SMART" id="SM00840"/>
    </source>
</evidence>
<dbReference type="SMART" id="SM00967">
    <property type="entry name" value="SpoU_sub_bind"/>
    <property type="match status" value="1"/>
</dbReference>
<dbReference type="PRINTS" id="PR00983">
    <property type="entry name" value="TRNASYNTHCYS"/>
</dbReference>
<reference evidence="20" key="1">
    <citation type="journal article" date="2019" name="Int. J. Syst. Evol. Microbiol.">
        <title>The Global Catalogue of Microorganisms (GCM) 10K type strain sequencing project: providing services to taxonomists for standard genome sequencing and annotation.</title>
        <authorList>
            <consortium name="The Broad Institute Genomics Platform"/>
            <consortium name="The Broad Institute Genome Sequencing Center for Infectious Disease"/>
            <person name="Wu L."/>
            <person name="Ma J."/>
        </authorList>
    </citation>
    <scope>NUCLEOTIDE SEQUENCE [LARGE SCALE GENOMIC DNA]</scope>
    <source>
        <strain evidence="20">NBRC 113072</strain>
    </source>
</reference>
<evidence type="ECO:0000313" key="19">
    <source>
        <dbReference type="EMBL" id="GMA40976.1"/>
    </source>
</evidence>
<evidence type="ECO:0000256" key="11">
    <source>
        <dbReference type="ARBA" id="ARBA00022840"/>
    </source>
</evidence>
<proteinExistence type="inferred from homology"/>
<feature type="binding site" evidence="15">
    <location>
        <position position="29"/>
    </location>
    <ligand>
        <name>Zn(2+)</name>
        <dbReference type="ChEBI" id="CHEBI:29105"/>
    </ligand>
</feature>
<keyword evidence="12 15" id="KW-0648">Protein biosynthesis</keyword>